<proteinExistence type="predicted"/>
<keyword evidence="3" id="KW-1185">Reference proteome</keyword>
<evidence type="ECO:0000259" key="1">
    <source>
        <dbReference type="Pfam" id="PF21859"/>
    </source>
</evidence>
<dbReference type="InterPro" id="IPR054424">
    <property type="entry name" value="Replitron_HUH"/>
</dbReference>
<dbReference type="Pfam" id="PF21859">
    <property type="entry name" value="Replitron_HUH"/>
    <property type="match status" value="1"/>
</dbReference>
<dbReference type="EMBL" id="JBHFFA010000001">
    <property type="protein sequence ID" value="KAL2652514.1"/>
    <property type="molecule type" value="Genomic_DNA"/>
</dbReference>
<comment type="caution">
    <text evidence="2">The sequence shown here is derived from an EMBL/GenBank/DDBJ whole genome shotgun (WGS) entry which is preliminary data.</text>
</comment>
<feature type="domain" description="Replitron HUH endonuclease" evidence="1">
    <location>
        <begin position="95"/>
        <end position="213"/>
    </location>
</feature>
<protein>
    <recommendedName>
        <fullName evidence="1">Replitron HUH endonuclease domain-containing protein</fullName>
    </recommendedName>
</protein>
<dbReference type="Proteomes" id="UP001605036">
    <property type="component" value="Unassembled WGS sequence"/>
</dbReference>
<sequence>MSISVRTFRGPSIDVTADLEGQKTKTLLKLQVRRIPKESQQHLLKEKESMKGVAVQRLKSTVDKTQKIILTTNTKKRRGVLKQLEVSVTVGQVGDDIQSSVFDKLSEFAQQEADMAALALECGDSNLQLLIQAVMSIKNTSTRGLKADIAAAIGWGVTIPVGGSICVKALTNRGLHTLIGMVGYVLKDQDEEHFRFFTKNVTDIQMEEGKRRYVMLGSCQYKNRVELTPQNVLVRAPQFRRWRSSNPLSLTFRGCLRQMISLVNMFLQ</sequence>
<dbReference type="AlphaFoldDB" id="A0ABD1ZM36"/>
<accession>A0ABD1ZM36</accession>
<gene>
    <name evidence="2" type="ORF">R1flu_020642</name>
</gene>
<evidence type="ECO:0000313" key="3">
    <source>
        <dbReference type="Proteomes" id="UP001605036"/>
    </source>
</evidence>
<organism evidence="2 3">
    <name type="scientific">Riccia fluitans</name>
    <dbReference type="NCBI Taxonomy" id="41844"/>
    <lineage>
        <taxon>Eukaryota</taxon>
        <taxon>Viridiplantae</taxon>
        <taxon>Streptophyta</taxon>
        <taxon>Embryophyta</taxon>
        <taxon>Marchantiophyta</taxon>
        <taxon>Marchantiopsida</taxon>
        <taxon>Marchantiidae</taxon>
        <taxon>Marchantiales</taxon>
        <taxon>Ricciaceae</taxon>
        <taxon>Riccia</taxon>
    </lineage>
</organism>
<evidence type="ECO:0000313" key="2">
    <source>
        <dbReference type="EMBL" id="KAL2652514.1"/>
    </source>
</evidence>
<reference evidence="2 3" key="1">
    <citation type="submission" date="2024-09" db="EMBL/GenBank/DDBJ databases">
        <title>Chromosome-scale assembly of Riccia fluitans.</title>
        <authorList>
            <person name="Paukszto L."/>
            <person name="Sawicki J."/>
            <person name="Karawczyk K."/>
            <person name="Piernik-Szablinska J."/>
            <person name="Szczecinska M."/>
            <person name="Mazdziarz M."/>
        </authorList>
    </citation>
    <scope>NUCLEOTIDE SEQUENCE [LARGE SCALE GENOMIC DNA]</scope>
    <source>
        <strain evidence="2">Rf_01</strain>
        <tissue evidence="2">Aerial parts of the thallus</tissue>
    </source>
</reference>
<name>A0ABD1ZM36_9MARC</name>